<comment type="caution">
    <text evidence="6">The sequence shown here is derived from an EMBL/GenBank/DDBJ whole genome shotgun (WGS) entry which is preliminary data.</text>
</comment>
<dbReference type="Proteomes" id="UP001501803">
    <property type="component" value="Unassembled WGS sequence"/>
</dbReference>
<proteinExistence type="predicted"/>
<dbReference type="Pfam" id="PF09339">
    <property type="entry name" value="HTH_IclR"/>
    <property type="match status" value="1"/>
</dbReference>
<protein>
    <recommendedName>
        <fullName evidence="8">IclR family transcriptional regulator</fullName>
    </recommendedName>
</protein>
<dbReference type="RefSeq" id="WP_345067234.1">
    <property type="nucleotide sequence ID" value="NZ_BAABCN010000007.1"/>
</dbReference>
<dbReference type="EMBL" id="BAABCN010000007">
    <property type="protein sequence ID" value="GAA3882287.1"/>
    <property type="molecule type" value="Genomic_DNA"/>
</dbReference>
<dbReference type="InterPro" id="IPR050707">
    <property type="entry name" value="HTH_MetabolicPath_Reg"/>
</dbReference>
<dbReference type="PANTHER" id="PTHR30136:SF35">
    <property type="entry name" value="HTH-TYPE TRANSCRIPTIONAL REGULATOR RV1719"/>
    <property type="match status" value="1"/>
</dbReference>
<dbReference type="PANTHER" id="PTHR30136">
    <property type="entry name" value="HELIX-TURN-HELIX TRANSCRIPTIONAL REGULATOR, ICLR FAMILY"/>
    <property type="match status" value="1"/>
</dbReference>
<accession>A0ABP7KML5</accession>
<dbReference type="Pfam" id="PF01614">
    <property type="entry name" value="IclR_C"/>
    <property type="match status" value="1"/>
</dbReference>
<evidence type="ECO:0008006" key="8">
    <source>
        <dbReference type="Google" id="ProtNLM"/>
    </source>
</evidence>
<evidence type="ECO:0000256" key="1">
    <source>
        <dbReference type="ARBA" id="ARBA00023015"/>
    </source>
</evidence>
<dbReference type="SMART" id="SM00346">
    <property type="entry name" value="HTH_ICLR"/>
    <property type="match status" value="1"/>
</dbReference>
<gene>
    <name evidence="6" type="ORF">GCM10022381_25710</name>
</gene>
<keyword evidence="1" id="KW-0805">Transcription regulation</keyword>
<organism evidence="6 7">
    <name type="scientific">Leifsonia kafniensis</name>
    <dbReference type="NCBI Taxonomy" id="475957"/>
    <lineage>
        <taxon>Bacteria</taxon>
        <taxon>Bacillati</taxon>
        <taxon>Actinomycetota</taxon>
        <taxon>Actinomycetes</taxon>
        <taxon>Micrococcales</taxon>
        <taxon>Microbacteriaceae</taxon>
        <taxon>Leifsonia</taxon>
    </lineage>
</organism>
<keyword evidence="2" id="KW-0238">DNA-binding</keyword>
<name>A0ABP7KML5_9MICO</name>
<sequence>MTEISKTANKALALLTELAASGPSTPQEIARRLDINRTVTQRLLMTLYARDFVRREGGSYTISPRMRRMADAVLPQLRPLVGRLDAELAEATGETVVFKVVDGDTVIVLDEAVPSAVFDVRARHEVGTRSDITQSASGLAILSAMDDDELKRTLRGTGEDLGVVGERIAEARRAGYAVTSGELQEGVTGIAAPVSGPDGVVGSVAVLIPTMRANNLTELHRLLMNTVTQMEYELRQPSLTGGADQLLSASSSGAA</sequence>
<dbReference type="Gene3D" id="3.30.450.40">
    <property type="match status" value="1"/>
</dbReference>
<evidence type="ECO:0000259" key="5">
    <source>
        <dbReference type="PROSITE" id="PS51078"/>
    </source>
</evidence>
<dbReference type="SUPFAM" id="SSF55781">
    <property type="entry name" value="GAF domain-like"/>
    <property type="match status" value="1"/>
</dbReference>
<evidence type="ECO:0000256" key="3">
    <source>
        <dbReference type="ARBA" id="ARBA00023163"/>
    </source>
</evidence>
<reference evidence="7" key="1">
    <citation type="journal article" date="2019" name="Int. J. Syst. Evol. Microbiol.">
        <title>The Global Catalogue of Microorganisms (GCM) 10K type strain sequencing project: providing services to taxonomists for standard genome sequencing and annotation.</title>
        <authorList>
            <consortium name="The Broad Institute Genomics Platform"/>
            <consortium name="The Broad Institute Genome Sequencing Center for Infectious Disease"/>
            <person name="Wu L."/>
            <person name="Ma J."/>
        </authorList>
    </citation>
    <scope>NUCLEOTIDE SEQUENCE [LARGE SCALE GENOMIC DNA]</scope>
    <source>
        <strain evidence="7">JCM 17021</strain>
    </source>
</reference>
<feature type="domain" description="IclR-ED" evidence="5">
    <location>
        <begin position="65"/>
        <end position="236"/>
    </location>
</feature>
<evidence type="ECO:0000259" key="4">
    <source>
        <dbReference type="PROSITE" id="PS51077"/>
    </source>
</evidence>
<dbReference type="SUPFAM" id="SSF46785">
    <property type="entry name" value="Winged helix' DNA-binding domain"/>
    <property type="match status" value="1"/>
</dbReference>
<dbReference type="PROSITE" id="PS51078">
    <property type="entry name" value="ICLR_ED"/>
    <property type="match status" value="1"/>
</dbReference>
<keyword evidence="3" id="KW-0804">Transcription</keyword>
<dbReference type="InterPro" id="IPR029016">
    <property type="entry name" value="GAF-like_dom_sf"/>
</dbReference>
<evidence type="ECO:0000313" key="7">
    <source>
        <dbReference type="Proteomes" id="UP001501803"/>
    </source>
</evidence>
<dbReference type="PROSITE" id="PS51077">
    <property type="entry name" value="HTH_ICLR"/>
    <property type="match status" value="1"/>
</dbReference>
<evidence type="ECO:0000256" key="2">
    <source>
        <dbReference type="ARBA" id="ARBA00023125"/>
    </source>
</evidence>
<evidence type="ECO:0000313" key="6">
    <source>
        <dbReference type="EMBL" id="GAA3882287.1"/>
    </source>
</evidence>
<dbReference type="InterPro" id="IPR036388">
    <property type="entry name" value="WH-like_DNA-bd_sf"/>
</dbReference>
<keyword evidence="7" id="KW-1185">Reference proteome</keyword>
<dbReference type="InterPro" id="IPR036390">
    <property type="entry name" value="WH_DNA-bd_sf"/>
</dbReference>
<dbReference type="InterPro" id="IPR005471">
    <property type="entry name" value="Tscrpt_reg_IclR_N"/>
</dbReference>
<dbReference type="Gene3D" id="1.10.10.10">
    <property type="entry name" value="Winged helix-like DNA-binding domain superfamily/Winged helix DNA-binding domain"/>
    <property type="match status" value="1"/>
</dbReference>
<dbReference type="InterPro" id="IPR014757">
    <property type="entry name" value="Tscrpt_reg_IclR_C"/>
</dbReference>
<feature type="domain" description="HTH iclR-type" evidence="4">
    <location>
        <begin position="5"/>
        <end position="64"/>
    </location>
</feature>